<organism evidence="2 3">
    <name type="scientific">Paenibacillus soyae</name>
    <dbReference type="NCBI Taxonomy" id="2969249"/>
    <lineage>
        <taxon>Bacteria</taxon>
        <taxon>Bacillati</taxon>
        <taxon>Bacillota</taxon>
        <taxon>Bacilli</taxon>
        <taxon>Bacillales</taxon>
        <taxon>Paenibacillaceae</taxon>
        <taxon>Paenibacillus</taxon>
    </lineage>
</organism>
<keyword evidence="1" id="KW-1133">Transmembrane helix</keyword>
<dbReference type="EMBL" id="JANIPJ010000016">
    <property type="protein sequence ID" value="MCR2806347.1"/>
    <property type="molecule type" value="Genomic_DNA"/>
</dbReference>
<evidence type="ECO:0000256" key="1">
    <source>
        <dbReference type="SAM" id="Phobius"/>
    </source>
</evidence>
<proteinExistence type="predicted"/>
<evidence type="ECO:0000313" key="2">
    <source>
        <dbReference type="EMBL" id="MCR2806347.1"/>
    </source>
</evidence>
<comment type="caution">
    <text evidence="2">The sequence shown here is derived from an EMBL/GenBank/DDBJ whole genome shotgun (WGS) entry which is preliminary data.</text>
</comment>
<protein>
    <submittedName>
        <fullName evidence="2">Uncharacterized protein</fullName>
    </submittedName>
</protein>
<dbReference type="RefSeq" id="WP_257449689.1">
    <property type="nucleotide sequence ID" value="NZ_JANIPJ010000016.1"/>
</dbReference>
<feature type="transmembrane region" description="Helical" evidence="1">
    <location>
        <begin position="20"/>
        <end position="39"/>
    </location>
</feature>
<dbReference type="AlphaFoldDB" id="A0A9X2SCQ0"/>
<name>A0A9X2SCQ0_9BACL</name>
<dbReference type="PROSITE" id="PS51257">
    <property type="entry name" value="PROKAR_LIPOPROTEIN"/>
    <property type="match status" value="1"/>
</dbReference>
<dbReference type="Proteomes" id="UP001141950">
    <property type="component" value="Unassembled WGS sequence"/>
</dbReference>
<gene>
    <name evidence="2" type="ORF">NQZ67_20920</name>
</gene>
<keyword evidence="3" id="KW-1185">Reference proteome</keyword>
<accession>A0A9X2SCQ0</accession>
<sequence>MENEKRRPFHKIFKFSTKLIIALSLANLVIACITGFITYRIHLSLFNDEVSRQYFLTTEQVLARLDSRVNDMYRITDYITLNPTVHQAIISQNQQYSDYEQMKLEELLDKQLVQVRLDAPEMMAIRIYDLNENRINLGTYSGSFNNFKPDYLDRMLKRLEGTGGEYVWDWPDAEDYGPFYWE</sequence>
<evidence type="ECO:0000313" key="3">
    <source>
        <dbReference type="Proteomes" id="UP001141950"/>
    </source>
</evidence>
<keyword evidence="1" id="KW-0812">Transmembrane</keyword>
<reference evidence="2" key="1">
    <citation type="submission" date="2022-08" db="EMBL/GenBank/DDBJ databases">
        <title>The genomic sequence of strain Paenibacillus sp. SCIV0701.</title>
        <authorList>
            <person name="Zhao H."/>
        </authorList>
    </citation>
    <scope>NUCLEOTIDE SEQUENCE</scope>
    <source>
        <strain evidence="2">SCIV0701</strain>
    </source>
</reference>
<keyword evidence="1" id="KW-0472">Membrane</keyword>